<evidence type="ECO:0000313" key="1">
    <source>
        <dbReference type="EMBL" id="TYQ02880.1"/>
    </source>
</evidence>
<name>A0A652YLX2_NOCGL</name>
<reference evidence="1" key="1">
    <citation type="submission" date="2019-07" db="EMBL/GenBank/DDBJ databases">
        <title>Genomic Encyclopedia of Type Strains, Phase IV (KMG-IV): sequencing the most valuable type-strain genomes for metagenomic binning, comparative biology and taxonomic classification.</title>
        <authorList>
            <person name="Goeker M."/>
        </authorList>
    </citation>
    <scope>NUCLEOTIDE SEQUENCE</scope>
    <source>
        <strain evidence="1">DSM 44596</strain>
    </source>
</reference>
<organism evidence="1">
    <name type="scientific">Nocardia globerula</name>
    <dbReference type="NCBI Taxonomy" id="1818"/>
    <lineage>
        <taxon>Bacteria</taxon>
        <taxon>Bacillati</taxon>
        <taxon>Actinomycetota</taxon>
        <taxon>Actinomycetes</taxon>
        <taxon>Mycobacteriales</taxon>
        <taxon>Nocardiaceae</taxon>
        <taxon>Nocardia</taxon>
    </lineage>
</organism>
<dbReference type="EMBL" id="VNIQ01000005">
    <property type="protein sequence ID" value="TYQ02880.1"/>
    <property type="molecule type" value="Genomic_DNA"/>
</dbReference>
<accession>A0A652YLX2</accession>
<proteinExistence type="predicted"/>
<protein>
    <submittedName>
        <fullName evidence="1">Uncharacterized protein</fullName>
    </submittedName>
</protein>
<sequence>MSVYCESMGRRGRHAAVLLSIGTLALTGCVSNSDDPKTFAAVVTVIGDAERADPDSGQCIVGTIPVAPNDTIFVDGGSGAASTRSVLEVDSVEQNPDGTGTCGYVARFDAIPANQRNYSLTVSSSAPYAGSFTSPDFTADELAKGATFHLHASTPEP</sequence>
<comment type="caution">
    <text evidence="1">The sequence shown here is derived from an EMBL/GenBank/DDBJ whole genome shotgun (WGS) entry which is preliminary data.</text>
</comment>
<gene>
    <name evidence="1" type="ORF">FNL38_10529</name>
</gene>
<dbReference type="AlphaFoldDB" id="A0A652YLX2"/>